<accession>A0A5B7IQ97</accession>
<feature type="region of interest" description="Disordered" evidence="1">
    <location>
        <begin position="43"/>
        <end position="66"/>
    </location>
</feature>
<comment type="caution">
    <text evidence="2">The sequence shown here is derived from an EMBL/GenBank/DDBJ whole genome shotgun (WGS) entry which is preliminary data.</text>
</comment>
<dbReference type="AlphaFoldDB" id="A0A5B7IQ97"/>
<protein>
    <submittedName>
        <fullName evidence="2">Uncharacterized protein</fullName>
    </submittedName>
</protein>
<dbReference type="EMBL" id="VSRR010072517">
    <property type="protein sequence ID" value="MPC86790.1"/>
    <property type="molecule type" value="Genomic_DNA"/>
</dbReference>
<name>A0A5B7IQ97_PORTR</name>
<evidence type="ECO:0000256" key="1">
    <source>
        <dbReference type="SAM" id="MobiDB-lite"/>
    </source>
</evidence>
<reference evidence="2 3" key="1">
    <citation type="submission" date="2019-05" db="EMBL/GenBank/DDBJ databases">
        <title>Another draft genome of Portunus trituberculatus and its Hox gene families provides insights of decapod evolution.</title>
        <authorList>
            <person name="Jeong J.-H."/>
            <person name="Song I."/>
            <person name="Kim S."/>
            <person name="Choi T."/>
            <person name="Kim D."/>
            <person name="Ryu S."/>
            <person name="Kim W."/>
        </authorList>
    </citation>
    <scope>NUCLEOTIDE SEQUENCE [LARGE SCALE GENOMIC DNA]</scope>
    <source>
        <tissue evidence="2">Muscle</tissue>
    </source>
</reference>
<evidence type="ECO:0000313" key="2">
    <source>
        <dbReference type="EMBL" id="MPC86790.1"/>
    </source>
</evidence>
<dbReference type="Proteomes" id="UP000324222">
    <property type="component" value="Unassembled WGS sequence"/>
</dbReference>
<sequence length="118" mass="13655">MKLSAQEPPPPFTTTTTTATTSLTLTPHIEDWLNHSNYLPSTTEELTSLPTSPTCPNSSSSHTWHGWNAESRGNKIWRLKISEEETTKYDLLKWNMRDRGKRRQEHKKIRVKFCLTKS</sequence>
<feature type="region of interest" description="Disordered" evidence="1">
    <location>
        <begin position="1"/>
        <end position="20"/>
    </location>
</feature>
<feature type="compositionally biased region" description="Low complexity" evidence="1">
    <location>
        <begin position="43"/>
        <end position="61"/>
    </location>
</feature>
<evidence type="ECO:0000313" key="3">
    <source>
        <dbReference type="Proteomes" id="UP000324222"/>
    </source>
</evidence>
<organism evidence="2 3">
    <name type="scientific">Portunus trituberculatus</name>
    <name type="common">Swimming crab</name>
    <name type="synonym">Neptunus trituberculatus</name>
    <dbReference type="NCBI Taxonomy" id="210409"/>
    <lineage>
        <taxon>Eukaryota</taxon>
        <taxon>Metazoa</taxon>
        <taxon>Ecdysozoa</taxon>
        <taxon>Arthropoda</taxon>
        <taxon>Crustacea</taxon>
        <taxon>Multicrustacea</taxon>
        <taxon>Malacostraca</taxon>
        <taxon>Eumalacostraca</taxon>
        <taxon>Eucarida</taxon>
        <taxon>Decapoda</taxon>
        <taxon>Pleocyemata</taxon>
        <taxon>Brachyura</taxon>
        <taxon>Eubrachyura</taxon>
        <taxon>Portunoidea</taxon>
        <taxon>Portunidae</taxon>
        <taxon>Portuninae</taxon>
        <taxon>Portunus</taxon>
    </lineage>
</organism>
<gene>
    <name evidence="2" type="ORF">E2C01_081627</name>
</gene>
<keyword evidence="3" id="KW-1185">Reference proteome</keyword>
<proteinExistence type="predicted"/>